<reference evidence="1" key="1">
    <citation type="submission" date="2014-09" db="EMBL/GenBank/DDBJ databases">
        <authorList>
            <person name="Magalhaes I.L.F."/>
            <person name="Oliveira U."/>
            <person name="Santos F.R."/>
            <person name="Vidigal T.H.D.A."/>
            <person name="Brescovit A.D."/>
            <person name="Santos A.J."/>
        </authorList>
    </citation>
    <scope>NUCLEOTIDE SEQUENCE</scope>
    <source>
        <tissue evidence="1">Shoot tissue taken approximately 20 cm above the soil surface</tissue>
    </source>
</reference>
<dbReference type="EMBL" id="GBRH01171646">
    <property type="protein sequence ID" value="JAE26250.1"/>
    <property type="molecule type" value="Transcribed_RNA"/>
</dbReference>
<evidence type="ECO:0000313" key="1">
    <source>
        <dbReference type="EMBL" id="JAE26250.1"/>
    </source>
</evidence>
<organism evidence="1">
    <name type="scientific">Arundo donax</name>
    <name type="common">Giant reed</name>
    <name type="synonym">Donax arundinaceus</name>
    <dbReference type="NCBI Taxonomy" id="35708"/>
    <lineage>
        <taxon>Eukaryota</taxon>
        <taxon>Viridiplantae</taxon>
        <taxon>Streptophyta</taxon>
        <taxon>Embryophyta</taxon>
        <taxon>Tracheophyta</taxon>
        <taxon>Spermatophyta</taxon>
        <taxon>Magnoliopsida</taxon>
        <taxon>Liliopsida</taxon>
        <taxon>Poales</taxon>
        <taxon>Poaceae</taxon>
        <taxon>PACMAD clade</taxon>
        <taxon>Arundinoideae</taxon>
        <taxon>Arundineae</taxon>
        <taxon>Arundo</taxon>
    </lineage>
</organism>
<name>A0A0A9GM93_ARUDO</name>
<sequence length="13" mass="1582">MSLILHPQQRQCK</sequence>
<protein>
    <submittedName>
        <fullName evidence="1">Uncharacterized protein</fullName>
    </submittedName>
</protein>
<proteinExistence type="predicted"/>
<reference evidence="1" key="2">
    <citation type="journal article" date="2015" name="Data Brief">
        <title>Shoot transcriptome of the giant reed, Arundo donax.</title>
        <authorList>
            <person name="Barrero R.A."/>
            <person name="Guerrero F.D."/>
            <person name="Moolhuijzen P."/>
            <person name="Goolsby J.A."/>
            <person name="Tidwell J."/>
            <person name="Bellgard S.E."/>
            <person name="Bellgard M.I."/>
        </authorList>
    </citation>
    <scope>NUCLEOTIDE SEQUENCE</scope>
    <source>
        <tissue evidence="1">Shoot tissue taken approximately 20 cm above the soil surface</tissue>
    </source>
</reference>
<accession>A0A0A9GM93</accession>